<dbReference type="PROSITE" id="PS51186">
    <property type="entry name" value="GNAT"/>
    <property type="match status" value="1"/>
</dbReference>
<keyword evidence="5" id="KW-1185">Reference proteome</keyword>
<dbReference type="GO" id="GO:0005737">
    <property type="term" value="C:cytoplasm"/>
    <property type="evidence" value="ECO:0007669"/>
    <property type="project" value="InterPro"/>
</dbReference>
<dbReference type="InterPro" id="IPR010167">
    <property type="entry name" value="NH2A_AcTrfase"/>
</dbReference>
<dbReference type="OrthoDB" id="1643041at2759"/>
<dbReference type="Gene3D" id="3.40.630.30">
    <property type="match status" value="1"/>
</dbReference>
<gene>
    <name evidence="4" type="ORF">FRX31_022300</name>
</gene>
<dbReference type="AlphaFoldDB" id="A0A7J6VV99"/>
<evidence type="ECO:0000313" key="5">
    <source>
        <dbReference type="Proteomes" id="UP000554482"/>
    </source>
</evidence>
<dbReference type="GO" id="GO:0006526">
    <property type="term" value="P:L-arginine biosynthetic process"/>
    <property type="evidence" value="ECO:0007669"/>
    <property type="project" value="InterPro"/>
</dbReference>
<evidence type="ECO:0000256" key="2">
    <source>
        <dbReference type="ARBA" id="ARBA00023315"/>
    </source>
</evidence>
<dbReference type="PANTHER" id="PTHR30602">
    <property type="entry name" value="AMINO-ACID ACETYLTRANSFERASE"/>
    <property type="match status" value="1"/>
</dbReference>
<dbReference type="GO" id="GO:0004042">
    <property type="term" value="F:L-glutamate N-acetyltransferase activity"/>
    <property type="evidence" value="ECO:0007669"/>
    <property type="project" value="InterPro"/>
</dbReference>
<dbReference type="EMBL" id="JABWDY010027167">
    <property type="protein sequence ID" value="KAF5188115.1"/>
    <property type="molecule type" value="Genomic_DNA"/>
</dbReference>
<keyword evidence="1 4" id="KW-0808">Transferase</keyword>
<protein>
    <submittedName>
        <fullName evidence="4">Amino-acid acetyltransferase</fullName>
    </submittedName>
</protein>
<reference evidence="4 5" key="1">
    <citation type="submission" date="2020-06" db="EMBL/GenBank/DDBJ databases">
        <title>Transcriptomic and genomic resources for Thalictrum thalictroides and T. hernandezii: Facilitating candidate gene discovery in an emerging model plant lineage.</title>
        <authorList>
            <person name="Arias T."/>
            <person name="Riano-Pachon D.M."/>
            <person name="Di Stilio V.S."/>
        </authorList>
    </citation>
    <scope>NUCLEOTIDE SEQUENCE [LARGE SCALE GENOMIC DNA]</scope>
    <source>
        <strain evidence="5">cv. WT478/WT964</strain>
        <tissue evidence="4">Leaves</tissue>
    </source>
</reference>
<evidence type="ECO:0000256" key="1">
    <source>
        <dbReference type="ARBA" id="ARBA00022679"/>
    </source>
</evidence>
<keyword evidence="2" id="KW-0012">Acyltransferase</keyword>
<dbReference type="InterPro" id="IPR000182">
    <property type="entry name" value="GNAT_dom"/>
</dbReference>
<evidence type="ECO:0000259" key="3">
    <source>
        <dbReference type="PROSITE" id="PS51186"/>
    </source>
</evidence>
<comment type="caution">
    <text evidence="4">The sequence shown here is derived from an EMBL/GenBank/DDBJ whole genome shotgun (WGS) entry which is preliminary data.</text>
</comment>
<dbReference type="InterPro" id="IPR016181">
    <property type="entry name" value="Acyl_CoA_acyltransferase"/>
</dbReference>
<dbReference type="Pfam" id="PF00583">
    <property type="entry name" value="Acetyltransf_1"/>
    <property type="match status" value="1"/>
</dbReference>
<feature type="domain" description="N-acetyltransferase" evidence="3">
    <location>
        <begin position="8"/>
        <end position="156"/>
    </location>
</feature>
<dbReference type="CDD" id="cd04301">
    <property type="entry name" value="NAT_SF"/>
    <property type="match status" value="1"/>
</dbReference>
<proteinExistence type="predicted"/>
<dbReference type="PANTHER" id="PTHR30602:SF12">
    <property type="entry name" value="AMINO-ACID ACETYLTRANSFERASE NAGS1, CHLOROPLASTIC-RELATED"/>
    <property type="match status" value="1"/>
</dbReference>
<sequence length="165" mass="18540">MVASDVYEGTRMAREMDLPGIKQLLQPLEESGTLVRRTNKELLEALDSFIVVERDGSIIACAALFPFFKEKCGEIAAIAVSPECRGHGQGDKLLDYIENKASSIGLQKVFLLTTRTADWFVKRGFSECSIDLIPEARRKRINLSRRSKYYMKVLPPPDRSSSLVL</sequence>
<name>A0A7J6VV99_THATH</name>
<accession>A0A7J6VV99</accession>
<dbReference type="Proteomes" id="UP000554482">
    <property type="component" value="Unassembled WGS sequence"/>
</dbReference>
<dbReference type="SUPFAM" id="SSF55729">
    <property type="entry name" value="Acyl-CoA N-acyltransferases (Nat)"/>
    <property type="match status" value="1"/>
</dbReference>
<organism evidence="4 5">
    <name type="scientific">Thalictrum thalictroides</name>
    <name type="common">Rue-anemone</name>
    <name type="synonym">Anemone thalictroides</name>
    <dbReference type="NCBI Taxonomy" id="46969"/>
    <lineage>
        <taxon>Eukaryota</taxon>
        <taxon>Viridiplantae</taxon>
        <taxon>Streptophyta</taxon>
        <taxon>Embryophyta</taxon>
        <taxon>Tracheophyta</taxon>
        <taxon>Spermatophyta</taxon>
        <taxon>Magnoliopsida</taxon>
        <taxon>Ranunculales</taxon>
        <taxon>Ranunculaceae</taxon>
        <taxon>Thalictroideae</taxon>
        <taxon>Thalictrum</taxon>
    </lineage>
</organism>
<evidence type="ECO:0000313" key="4">
    <source>
        <dbReference type="EMBL" id="KAF5188115.1"/>
    </source>
</evidence>